<keyword evidence="2" id="KW-1185">Reference proteome</keyword>
<accession>A0A4Y8KUK9</accession>
<dbReference type="RefSeq" id="WP_134437609.1">
    <property type="nucleotide sequence ID" value="NZ_SOML01000019.1"/>
</dbReference>
<protein>
    <submittedName>
        <fullName evidence="1">Uncharacterized protein</fullName>
    </submittedName>
</protein>
<gene>
    <name evidence="1" type="ORF">E2605_19035</name>
</gene>
<dbReference type="EMBL" id="SOML01000019">
    <property type="protein sequence ID" value="TFD91934.1"/>
    <property type="molecule type" value="Genomic_DNA"/>
</dbReference>
<dbReference type="OrthoDB" id="9872746at2"/>
<reference evidence="1 2" key="1">
    <citation type="submission" date="2019-03" db="EMBL/GenBank/DDBJ databases">
        <title>San Antonio Military Medical Center submission to MRSN (WRAIR), pending publication.</title>
        <authorList>
            <person name="Blyth D.M."/>
            <person name="Mccarthy S.L."/>
            <person name="Schall S.E."/>
            <person name="Stam J.A."/>
            <person name="Ong A.C."/>
            <person name="Mcgann P.T."/>
        </authorList>
    </citation>
    <scope>NUCLEOTIDE SEQUENCE [LARGE SCALE GENOMIC DNA]</scope>
    <source>
        <strain evidence="1 2">MRSN571793</strain>
    </source>
</reference>
<organism evidence="1 2">
    <name type="scientific">Dysgonomonas capnocytophagoides</name>
    <dbReference type="NCBI Taxonomy" id="45254"/>
    <lineage>
        <taxon>Bacteria</taxon>
        <taxon>Pseudomonadati</taxon>
        <taxon>Bacteroidota</taxon>
        <taxon>Bacteroidia</taxon>
        <taxon>Bacteroidales</taxon>
        <taxon>Dysgonomonadaceae</taxon>
        <taxon>Dysgonomonas</taxon>
    </lineage>
</organism>
<evidence type="ECO:0000313" key="2">
    <source>
        <dbReference type="Proteomes" id="UP000297861"/>
    </source>
</evidence>
<name>A0A4Y8KUK9_9BACT</name>
<proteinExistence type="predicted"/>
<dbReference type="Proteomes" id="UP000297861">
    <property type="component" value="Unassembled WGS sequence"/>
</dbReference>
<dbReference type="AlphaFoldDB" id="A0A4Y8KUK9"/>
<sequence length="79" mass="8849">MSKISTIEQIEALFMPTAFEIVKKQNPDIDDIDALSLSWKILWSASDLYDEAIENGQTESQALSIAFDLFSNTYQSIAS</sequence>
<comment type="caution">
    <text evidence="1">The sequence shown here is derived from an EMBL/GenBank/DDBJ whole genome shotgun (WGS) entry which is preliminary data.</text>
</comment>
<evidence type="ECO:0000313" key="1">
    <source>
        <dbReference type="EMBL" id="TFD91934.1"/>
    </source>
</evidence>